<dbReference type="AlphaFoldDB" id="A0AAV2ID52"/>
<sequence length="225" mass="25259">MIQYSPHIDEDEEEIEGVELTRTELVFQQMHARGRHWPRAIGVVEIITGIILTVLGVFEVFILPLIESKDGDELIIFNKGNCYGVGLLAGATMVITGSTGVRATLSKRDTTVLRFFNLTILSLIVYAGLTLFLIVAYANGWTAPDQYQPGSYMGEVHVFVTIFTVMGLLFALTGFVQYFDVICCGAIPLWVQWIRCFCGCFYRRPERLSLEASLREEFSSNNNPI</sequence>
<evidence type="ECO:0000313" key="2">
    <source>
        <dbReference type="EMBL" id="CAL1543733.1"/>
    </source>
</evidence>
<keyword evidence="1" id="KW-0472">Membrane</keyword>
<feature type="transmembrane region" description="Helical" evidence="1">
    <location>
        <begin position="115"/>
        <end position="138"/>
    </location>
</feature>
<dbReference type="Proteomes" id="UP001497497">
    <property type="component" value="Unassembled WGS sequence"/>
</dbReference>
<feature type="transmembrane region" description="Helical" evidence="1">
    <location>
        <begin position="158"/>
        <end position="179"/>
    </location>
</feature>
<proteinExistence type="predicted"/>
<keyword evidence="1" id="KW-0812">Transmembrane</keyword>
<gene>
    <name evidence="2" type="ORF">GSLYS_00017247001</name>
</gene>
<accession>A0AAV2ID52</accession>
<keyword evidence="3" id="KW-1185">Reference proteome</keyword>
<evidence type="ECO:0000256" key="1">
    <source>
        <dbReference type="SAM" id="Phobius"/>
    </source>
</evidence>
<feature type="transmembrane region" description="Helical" evidence="1">
    <location>
        <begin position="83"/>
        <end position="103"/>
    </location>
</feature>
<reference evidence="2 3" key="1">
    <citation type="submission" date="2024-04" db="EMBL/GenBank/DDBJ databases">
        <authorList>
            <consortium name="Genoscope - CEA"/>
            <person name="William W."/>
        </authorList>
    </citation>
    <scope>NUCLEOTIDE SEQUENCE [LARGE SCALE GENOMIC DNA]</scope>
</reference>
<keyword evidence="1" id="KW-1133">Transmembrane helix</keyword>
<dbReference type="EMBL" id="CAXITT010000573">
    <property type="protein sequence ID" value="CAL1543733.1"/>
    <property type="molecule type" value="Genomic_DNA"/>
</dbReference>
<protein>
    <submittedName>
        <fullName evidence="2">Uncharacterized protein</fullName>
    </submittedName>
</protein>
<name>A0AAV2ID52_LYMST</name>
<organism evidence="2 3">
    <name type="scientific">Lymnaea stagnalis</name>
    <name type="common">Great pond snail</name>
    <name type="synonym">Helix stagnalis</name>
    <dbReference type="NCBI Taxonomy" id="6523"/>
    <lineage>
        <taxon>Eukaryota</taxon>
        <taxon>Metazoa</taxon>
        <taxon>Spiralia</taxon>
        <taxon>Lophotrochozoa</taxon>
        <taxon>Mollusca</taxon>
        <taxon>Gastropoda</taxon>
        <taxon>Heterobranchia</taxon>
        <taxon>Euthyneura</taxon>
        <taxon>Panpulmonata</taxon>
        <taxon>Hygrophila</taxon>
        <taxon>Lymnaeoidea</taxon>
        <taxon>Lymnaeidae</taxon>
        <taxon>Lymnaea</taxon>
    </lineage>
</organism>
<feature type="transmembrane region" description="Helical" evidence="1">
    <location>
        <begin position="40"/>
        <end position="63"/>
    </location>
</feature>
<comment type="caution">
    <text evidence="2">The sequence shown here is derived from an EMBL/GenBank/DDBJ whole genome shotgun (WGS) entry which is preliminary data.</text>
</comment>
<evidence type="ECO:0000313" key="3">
    <source>
        <dbReference type="Proteomes" id="UP001497497"/>
    </source>
</evidence>